<gene>
    <name evidence="1" type="ordered locus">VIBHAR_06288</name>
</gene>
<dbReference type="AlphaFoldDB" id="A7N6H6"/>
<accession>A7N6H6</accession>
<dbReference type="EMBL" id="CP000790">
    <property type="protein sequence ID" value="ABU74180.1"/>
    <property type="molecule type" value="Genomic_DNA"/>
</dbReference>
<evidence type="ECO:0000313" key="1">
    <source>
        <dbReference type="EMBL" id="ABU74180.1"/>
    </source>
</evidence>
<organism evidence="1 2">
    <name type="scientific">Vibrio campbellii (strain ATCC BAA-1116)</name>
    <dbReference type="NCBI Taxonomy" id="2902295"/>
    <lineage>
        <taxon>Bacteria</taxon>
        <taxon>Pseudomonadati</taxon>
        <taxon>Pseudomonadota</taxon>
        <taxon>Gammaproteobacteria</taxon>
        <taxon>Vibrionales</taxon>
        <taxon>Vibrionaceae</taxon>
        <taxon>Vibrio</taxon>
    </lineage>
</organism>
<sequence length="35" mass="3931">MHLLDLIIAASVPTFNLLILKGVRRMALGELDKMH</sequence>
<dbReference type="Proteomes" id="UP000008152">
    <property type="component" value="Chromosome II"/>
</dbReference>
<dbReference type="PATRIC" id="fig|338187.36.peg.5145"/>
<evidence type="ECO:0000313" key="2">
    <source>
        <dbReference type="Proteomes" id="UP000008152"/>
    </source>
</evidence>
<protein>
    <submittedName>
        <fullName evidence="1">Uncharacterized protein</fullName>
    </submittedName>
</protein>
<name>A7N6H6_VIBC1</name>
<dbReference type="KEGG" id="vha:VIBHAR_06288"/>
<reference evidence="1 2" key="1">
    <citation type="submission" date="2007-08" db="EMBL/GenBank/DDBJ databases">
        <authorList>
            <consortium name="The Vibrio harveyi Genome Sequencing Project"/>
            <person name="Bassler B."/>
            <person name="Clifton S.W."/>
            <person name="Fulton L."/>
            <person name="Delehaunty K."/>
            <person name="Fronick C."/>
            <person name="Harrison M."/>
            <person name="Markivic C."/>
            <person name="Fulton R."/>
            <person name="Tin-Wollam A.-M."/>
            <person name="Shah N."/>
            <person name="Pepin K."/>
            <person name="Nash W."/>
            <person name="Thiruvilangam P."/>
            <person name="Bhonagiri V."/>
            <person name="Waters C."/>
            <person name="Tu K.C."/>
            <person name="Irgon J."/>
            <person name="Wilson R.K."/>
        </authorList>
    </citation>
    <scope>NUCLEOTIDE SEQUENCE [LARGE SCALE GENOMIC DNA]</scope>
    <source>
        <strain evidence="2">ATCC BAA-1116 / BB120</strain>
    </source>
</reference>
<proteinExistence type="predicted"/>